<dbReference type="SMART" id="SM01162">
    <property type="entry name" value="DUF1771"/>
    <property type="match status" value="1"/>
</dbReference>
<dbReference type="AlphaFoldDB" id="A0AAX6DQX4"/>
<dbReference type="Proteomes" id="UP001140949">
    <property type="component" value="Unassembled WGS sequence"/>
</dbReference>
<gene>
    <name evidence="3" type="ORF">M6B38_231230</name>
    <name evidence="4" type="ORF">M6B38_231235</name>
</gene>
<sequence length="484" mass="53415">MKPKNARKKKRHHKPSSSPSPPQIQTLPEAPTAAKPQPEMEEEEETLTLAWLMDAFSPLSLDQISSAYVQSGCDAFKAAGILGAELVDPGEATESAEVGSGEKDCEQSSRKQKKVAAAAAVAATGTVSSVIGKGYVRKWNRSCGAGFVERKGMKERRYSMEEGEEFLCSMLGYDSELDMGVVKDVLGQCGYDVEKALDALLDISDSSHKKNKFTDIEAVSAYHRSEKEHEFLRHVGNSCGNYSNIYGNSGEQLSAGRRVNPDLQHKVLESLFNIPDSSKHEPSCMDWKKIVKKVESFGQGLEFTFANTEEPLLNARNGKQDDYQICRSVARKHWDTMRAFYQKAAVAYSRGERAHAASLSETGKYYSKMAREADEKASREIFEARNKDIKNTVTIDLHGQHVKQAIGLLKLHLLLFTYIPSIQFLKVITGCGVDGPGKGKLKTSVLGLVVKEGIEWCEENAGTLLLRLDGLKEYSFVGGDDDPE</sequence>
<name>A0AAX6DQX4_IRIPA</name>
<dbReference type="Gene3D" id="3.30.1370.110">
    <property type="match status" value="1"/>
</dbReference>
<dbReference type="InterPro" id="IPR036063">
    <property type="entry name" value="Smr_dom_sf"/>
</dbReference>
<reference evidence="3" key="1">
    <citation type="journal article" date="2023" name="GigaByte">
        <title>Genome assembly of the bearded iris, Iris pallida Lam.</title>
        <authorList>
            <person name="Bruccoleri R.E."/>
            <person name="Oakeley E.J."/>
            <person name="Faust A.M.E."/>
            <person name="Altorfer M."/>
            <person name="Dessus-Babus S."/>
            <person name="Burckhardt D."/>
            <person name="Oertli M."/>
            <person name="Naumann U."/>
            <person name="Petersen F."/>
            <person name="Wong J."/>
        </authorList>
    </citation>
    <scope>NUCLEOTIDE SEQUENCE</scope>
    <source>
        <strain evidence="3">GSM-AAB239-AS_SAM_17_03QT</strain>
    </source>
</reference>
<dbReference type="InterPro" id="IPR055319">
    <property type="entry name" value="At5g58720-like"/>
</dbReference>
<dbReference type="SUPFAM" id="SSF160443">
    <property type="entry name" value="SMR domain-like"/>
    <property type="match status" value="1"/>
</dbReference>
<dbReference type="PANTHER" id="PTHR47676:SF1">
    <property type="entry name" value="SMR DOMAIN-CONTAINING PROTEIN"/>
    <property type="match status" value="1"/>
</dbReference>
<dbReference type="InterPro" id="IPR002625">
    <property type="entry name" value="Smr_dom"/>
</dbReference>
<keyword evidence="5" id="KW-1185">Reference proteome</keyword>
<evidence type="ECO:0000313" key="5">
    <source>
        <dbReference type="Proteomes" id="UP001140949"/>
    </source>
</evidence>
<feature type="domain" description="Smr" evidence="2">
    <location>
        <begin position="395"/>
        <end position="469"/>
    </location>
</feature>
<evidence type="ECO:0000259" key="2">
    <source>
        <dbReference type="PROSITE" id="PS50828"/>
    </source>
</evidence>
<evidence type="ECO:0000256" key="1">
    <source>
        <dbReference type="SAM" id="MobiDB-lite"/>
    </source>
</evidence>
<dbReference type="SMART" id="SM00463">
    <property type="entry name" value="SMR"/>
    <property type="match status" value="1"/>
</dbReference>
<reference evidence="3" key="2">
    <citation type="submission" date="2023-04" db="EMBL/GenBank/DDBJ databases">
        <authorList>
            <person name="Bruccoleri R.E."/>
            <person name="Oakeley E.J."/>
            <person name="Faust A.-M."/>
            <person name="Dessus-Babus S."/>
            <person name="Altorfer M."/>
            <person name="Burckhardt D."/>
            <person name="Oertli M."/>
            <person name="Naumann U."/>
            <person name="Petersen F."/>
            <person name="Wong J."/>
        </authorList>
    </citation>
    <scope>NUCLEOTIDE SEQUENCE</scope>
    <source>
        <strain evidence="3">GSM-AAB239-AS_SAM_17_03QT</strain>
        <tissue evidence="3">Leaf</tissue>
    </source>
</reference>
<dbReference type="EMBL" id="JANAVB010042420">
    <property type="protein sequence ID" value="KAJ6794180.1"/>
    <property type="molecule type" value="Genomic_DNA"/>
</dbReference>
<dbReference type="PANTHER" id="PTHR47676">
    <property type="entry name" value="OS01G0225100 PROTEIN"/>
    <property type="match status" value="1"/>
</dbReference>
<accession>A0AAX6DQX4</accession>
<dbReference type="EMBL" id="JANAVB010042420">
    <property type="protein sequence ID" value="KAJ6794181.1"/>
    <property type="molecule type" value="Genomic_DNA"/>
</dbReference>
<comment type="caution">
    <text evidence="3">The sequence shown here is derived from an EMBL/GenBank/DDBJ whole genome shotgun (WGS) entry which is preliminary data.</text>
</comment>
<protein>
    <submittedName>
        <fullName evidence="3">SMR domain-containing protein isoform X1</fullName>
    </submittedName>
</protein>
<dbReference type="Pfam" id="PF08590">
    <property type="entry name" value="DUF1771"/>
    <property type="match status" value="1"/>
</dbReference>
<feature type="compositionally biased region" description="Basic residues" evidence="1">
    <location>
        <begin position="1"/>
        <end position="15"/>
    </location>
</feature>
<evidence type="ECO:0000313" key="4">
    <source>
        <dbReference type="EMBL" id="KAJ6794181.1"/>
    </source>
</evidence>
<dbReference type="PROSITE" id="PS50828">
    <property type="entry name" value="SMR"/>
    <property type="match status" value="1"/>
</dbReference>
<proteinExistence type="predicted"/>
<organism evidence="3 5">
    <name type="scientific">Iris pallida</name>
    <name type="common">Sweet iris</name>
    <dbReference type="NCBI Taxonomy" id="29817"/>
    <lineage>
        <taxon>Eukaryota</taxon>
        <taxon>Viridiplantae</taxon>
        <taxon>Streptophyta</taxon>
        <taxon>Embryophyta</taxon>
        <taxon>Tracheophyta</taxon>
        <taxon>Spermatophyta</taxon>
        <taxon>Magnoliopsida</taxon>
        <taxon>Liliopsida</taxon>
        <taxon>Asparagales</taxon>
        <taxon>Iridaceae</taxon>
        <taxon>Iridoideae</taxon>
        <taxon>Irideae</taxon>
        <taxon>Iris</taxon>
    </lineage>
</organism>
<evidence type="ECO:0000313" key="3">
    <source>
        <dbReference type="EMBL" id="KAJ6794180.1"/>
    </source>
</evidence>
<dbReference type="Pfam" id="PF24767">
    <property type="entry name" value="UBA_At5g58720"/>
    <property type="match status" value="1"/>
</dbReference>
<dbReference type="InterPro" id="IPR056254">
    <property type="entry name" value="At5g58720/SDE5-like_UBA-like"/>
</dbReference>
<dbReference type="InterPro" id="IPR013899">
    <property type="entry name" value="DUF1771"/>
</dbReference>
<feature type="region of interest" description="Disordered" evidence="1">
    <location>
        <begin position="1"/>
        <end position="45"/>
    </location>
</feature>